<keyword evidence="5 11" id="KW-0547">Nucleotide-binding</keyword>
<feature type="domain" description="Protein kinase" evidence="13">
    <location>
        <begin position="24"/>
        <end position="285"/>
    </location>
</feature>
<dbReference type="Gene3D" id="1.10.510.10">
    <property type="entry name" value="Transferase(Phosphotransferase) domain 1"/>
    <property type="match status" value="1"/>
</dbReference>
<dbReference type="GO" id="GO:0004674">
    <property type="term" value="F:protein serine/threonine kinase activity"/>
    <property type="evidence" value="ECO:0007669"/>
    <property type="project" value="UniProtKB-KW"/>
</dbReference>
<dbReference type="EMBL" id="MRZV01000012">
    <property type="protein sequence ID" value="PIK62426.1"/>
    <property type="molecule type" value="Genomic_DNA"/>
</dbReference>
<feature type="region of interest" description="Disordered" evidence="12">
    <location>
        <begin position="362"/>
        <end position="456"/>
    </location>
</feature>
<dbReference type="GO" id="GO:0005634">
    <property type="term" value="C:nucleus"/>
    <property type="evidence" value="ECO:0007669"/>
    <property type="project" value="TreeGrafter"/>
</dbReference>
<dbReference type="InterPro" id="IPR008271">
    <property type="entry name" value="Ser/Thr_kinase_AS"/>
</dbReference>
<feature type="compositionally biased region" description="Basic and acidic residues" evidence="12">
    <location>
        <begin position="519"/>
        <end position="539"/>
    </location>
</feature>
<feature type="region of interest" description="Disordered" evidence="12">
    <location>
        <begin position="295"/>
        <end position="316"/>
    </location>
</feature>
<dbReference type="OrthoDB" id="504170at2759"/>
<dbReference type="PANTHER" id="PTHR24342">
    <property type="entry name" value="SERINE/THREONINE-PROTEIN KINASE 17"/>
    <property type="match status" value="1"/>
</dbReference>
<evidence type="ECO:0000256" key="12">
    <source>
        <dbReference type="SAM" id="MobiDB-lite"/>
    </source>
</evidence>
<keyword evidence="2" id="KW-0723">Serine/threonine-protein kinase</keyword>
<comment type="catalytic activity">
    <reaction evidence="9">
        <text>L-seryl-[protein] + ATP = O-phospho-L-seryl-[protein] + ADP + H(+)</text>
        <dbReference type="Rhea" id="RHEA:17989"/>
        <dbReference type="Rhea" id="RHEA-COMP:9863"/>
        <dbReference type="Rhea" id="RHEA-COMP:11604"/>
        <dbReference type="ChEBI" id="CHEBI:15378"/>
        <dbReference type="ChEBI" id="CHEBI:29999"/>
        <dbReference type="ChEBI" id="CHEBI:30616"/>
        <dbReference type="ChEBI" id="CHEBI:83421"/>
        <dbReference type="ChEBI" id="CHEBI:456216"/>
        <dbReference type="EC" id="2.7.11.1"/>
    </reaction>
</comment>
<dbReference type="InterPro" id="IPR000719">
    <property type="entry name" value="Prot_kinase_dom"/>
</dbReference>
<keyword evidence="3" id="KW-0597">Phosphoprotein</keyword>
<feature type="compositionally biased region" description="Low complexity" evidence="12">
    <location>
        <begin position="488"/>
        <end position="512"/>
    </location>
</feature>
<dbReference type="Pfam" id="PF00069">
    <property type="entry name" value="Pkinase"/>
    <property type="match status" value="1"/>
</dbReference>
<dbReference type="STRING" id="307972.A0A2G8LQ78"/>
<evidence type="ECO:0000256" key="9">
    <source>
        <dbReference type="ARBA" id="ARBA00048679"/>
    </source>
</evidence>
<dbReference type="GO" id="GO:0043065">
    <property type="term" value="P:positive regulation of apoptotic process"/>
    <property type="evidence" value="ECO:0007669"/>
    <property type="project" value="TreeGrafter"/>
</dbReference>
<dbReference type="GO" id="GO:0005524">
    <property type="term" value="F:ATP binding"/>
    <property type="evidence" value="ECO:0007669"/>
    <property type="project" value="UniProtKB-UniRule"/>
</dbReference>
<evidence type="ECO:0000256" key="5">
    <source>
        <dbReference type="ARBA" id="ARBA00022741"/>
    </source>
</evidence>
<feature type="compositionally biased region" description="Basic and acidic residues" evidence="12">
    <location>
        <begin position="386"/>
        <end position="395"/>
    </location>
</feature>
<dbReference type="FunFam" id="1.10.510.10:FF:000571">
    <property type="entry name" value="Maternal embryonic leucine zipper kinase"/>
    <property type="match status" value="1"/>
</dbReference>
<dbReference type="PROSITE" id="PS50011">
    <property type="entry name" value="PROTEIN_KINASE_DOM"/>
    <property type="match status" value="1"/>
</dbReference>
<dbReference type="PROSITE" id="PS00107">
    <property type="entry name" value="PROTEIN_KINASE_ATP"/>
    <property type="match status" value="1"/>
</dbReference>
<comment type="catalytic activity">
    <reaction evidence="8">
        <text>L-threonyl-[protein] + ATP = O-phospho-L-threonyl-[protein] + ADP + H(+)</text>
        <dbReference type="Rhea" id="RHEA:46608"/>
        <dbReference type="Rhea" id="RHEA-COMP:11060"/>
        <dbReference type="Rhea" id="RHEA-COMP:11605"/>
        <dbReference type="ChEBI" id="CHEBI:15378"/>
        <dbReference type="ChEBI" id="CHEBI:30013"/>
        <dbReference type="ChEBI" id="CHEBI:30616"/>
        <dbReference type="ChEBI" id="CHEBI:61977"/>
        <dbReference type="ChEBI" id="CHEBI:456216"/>
        <dbReference type="EC" id="2.7.11.1"/>
    </reaction>
</comment>
<evidence type="ECO:0000256" key="3">
    <source>
        <dbReference type="ARBA" id="ARBA00022553"/>
    </source>
</evidence>
<keyword evidence="4" id="KW-0808">Transferase</keyword>
<evidence type="ECO:0000256" key="2">
    <source>
        <dbReference type="ARBA" id="ARBA00022527"/>
    </source>
</evidence>
<reference evidence="14 15" key="1">
    <citation type="journal article" date="2017" name="PLoS Biol.">
        <title>The sea cucumber genome provides insights into morphological evolution and visceral regeneration.</title>
        <authorList>
            <person name="Zhang X."/>
            <person name="Sun L."/>
            <person name="Yuan J."/>
            <person name="Sun Y."/>
            <person name="Gao Y."/>
            <person name="Zhang L."/>
            <person name="Li S."/>
            <person name="Dai H."/>
            <person name="Hamel J.F."/>
            <person name="Liu C."/>
            <person name="Yu Y."/>
            <person name="Liu S."/>
            <person name="Lin W."/>
            <person name="Guo K."/>
            <person name="Jin S."/>
            <person name="Xu P."/>
            <person name="Storey K.B."/>
            <person name="Huan P."/>
            <person name="Zhang T."/>
            <person name="Zhou Y."/>
            <person name="Zhang J."/>
            <person name="Lin C."/>
            <person name="Li X."/>
            <person name="Xing L."/>
            <person name="Huo D."/>
            <person name="Sun M."/>
            <person name="Wang L."/>
            <person name="Mercier A."/>
            <person name="Li F."/>
            <person name="Yang H."/>
            <person name="Xiang J."/>
        </authorList>
    </citation>
    <scope>NUCLEOTIDE SEQUENCE [LARGE SCALE GENOMIC DNA]</scope>
    <source>
        <strain evidence="14">Shaxun</strain>
        <tissue evidence="14">Muscle</tissue>
    </source>
</reference>
<dbReference type="SMART" id="SM00220">
    <property type="entry name" value="S_TKc"/>
    <property type="match status" value="1"/>
</dbReference>
<organism evidence="14 15">
    <name type="scientific">Stichopus japonicus</name>
    <name type="common">Sea cucumber</name>
    <dbReference type="NCBI Taxonomy" id="307972"/>
    <lineage>
        <taxon>Eukaryota</taxon>
        <taxon>Metazoa</taxon>
        <taxon>Echinodermata</taxon>
        <taxon>Eleutherozoa</taxon>
        <taxon>Echinozoa</taxon>
        <taxon>Holothuroidea</taxon>
        <taxon>Aspidochirotacea</taxon>
        <taxon>Aspidochirotida</taxon>
        <taxon>Stichopodidae</taxon>
        <taxon>Apostichopus</taxon>
    </lineage>
</organism>
<keyword evidence="7 11" id="KW-0067">ATP-binding</keyword>
<protein>
    <recommendedName>
        <fullName evidence="1">non-specific serine/threonine protein kinase</fullName>
        <ecNumber evidence="1">2.7.11.1</ecNumber>
    </recommendedName>
</protein>
<dbReference type="InterPro" id="IPR017441">
    <property type="entry name" value="Protein_kinase_ATP_BS"/>
</dbReference>
<feature type="region of interest" description="Disordered" evidence="12">
    <location>
        <begin position="478"/>
        <end position="539"/>
    </location>
</feature>
<evidence type="ECO:0000256" key="4">
    <source>
        <dbReference type="ARBA" id="ARBA00022679"/>
    </source>
</evidence>
<evidence type="ECO:0000259" key="13">
    <source>
        <dbReference type="PROSITE" id="PS50011"/>
    </source>
</evidence>
<comment type="caution">
    <text evidence="14">The sequence shown here is derived from an EMBL/GenBank/DDBJ whole genome shotgun (WGS) entry which is preliminary data.</text>
</comment>
<keyword evidence="6" id="KW-0418">Kinase</keyword>
<feature type="compositionally biased region" description="Low complexity" evidence="12">
    <location>
        <begin position="409"/>
        <end position="432"/>
    </location>
</feature>
<gene>
    <name evidence="14" type="ORF">BSL78_00626</name>
</gene>
<evidence type="ECO:0000256" key="8">
    <source>
        <dbReference type="ARBA" id="ARBA00047899"/>
    </source>
</evidence>
<dbReference type="PROSITE" id="PS00108">
    <property type="entry name" value="PROTEIN_KINASE_ST"/>
    <property type="match status" value="1"/>
</dbReference>
<name>A0A2G8LQ78_STIJA</name>
<feature type="compositionally biased region" description="Polar residues" evidence="12">
    <location>
        <begin position="373"/>
        <end position="385"/>
    </location>
</feature>
<dbReference type="Gene3D" id="3.30.200.20">
    <property type="entry name" value="Phosphorylase Kinase, domain 1"/>
    <property type="match status" value="1"/>
</dbReference>
<dbReference type="GO" id="GO:0035556">
    <property type="term" value="P:intracellular signal transduction"/>
    <property type="evidence" value="ECO:0007669"/>
    <property type="project" value="TreeGrafter"/>
</dbReference>
<evidence type="ECO:0000256" key="10">
    <source>
        <dbReference type="ARBA" id="ARBA00060827"/>
    </source>
</evidence>
<dbReference type="SUPFAM" id="SSF56112">
    <property type="entry name" value="Protein kinase-like (PK-like)"/>
    <property type="match status" value="1"/>
</dbReference>
<evidence type="ECO:0000313" key="15">
    <source>
        <dbReference type="Proteomes" id="UP000230750"/>
    </source>
</evidence>
<evidence type="ECO:0000256" key="7">
    <source>
        <dbReference type="ARBA" id="ARBA00022840"/>
    </source>
</evidence>
<dbReference type="Proteomes" id="UP000230750">
    <property type="component" value="Unassembled WGS sequence"/>
</dbReference>
<evidence type="ECO:0000256" key="1">
    <source>
        <dbReference type="ARBA" id="ARBA00012513"/>
    </source>
</evidence>
<dbReference type="PANTHER" id="PTHR24342:SF12">
    <property type="entry name" value="DEATH-ASSOCIATED PROTEIN KINASE RELATED"/>
    <property type="match status" value="1"/>
</dbReference>
<proteinExistence type="inferred from homology"/>
<accession>A0A2G8LQ78</accession>
<dbReference type="FunFam" id="3.30.200.20:FF:000175">
    <property type="entry name" value="Serine/threonine-protein kinase 17B"/>
    <property type="match status" value="1"/>
</dbReference>
<feature type="compositionally biased region" description="Polar residues" evidence="12">
    <location>
        <begin position="439"/>
        <end position="450"/>
    </location>
</feature>
<feature type="binding site" evidence="11">
    <location>
        <position position="57"/>
    </location>
    <ligand>
        <name>ATP</name>
        <dbReference type="ChEBI" id="CHEBI:30616"/>
    </ligand>
</feature>
<comment type="similarity">
    <text evidence="10">Belongs to the protein kinase superfamily. CAMK Ser/Thr protein kinase family. DAP kinase subfamily.</text>
</comment>
<dbReference type="AlphaFoldDB" id="A0A2G8LQ78"/>
<evidence type="ECO:0000256" key="6">
    <source>
        <dbReference type="ARBA" id="ARBA00022777"/>
    </source>
</evidence>
<dbReference type="InterPro" id="IPR011009">
    <property type="entry name" value="Kinase-like_dom_sf"/>
</dbReference>
<dbReference type="EC" id="2.7.11.1" evidence="1"/>
<keyword evidence="15" id="KW-1185">Reference proteome</keyword>
<feature type="compositionally biased region" description="Basic and acidic residues" evidence="12">
    <location>
        <begin position="478"/>
        <end position="487"/>
    </location>
</feature>
<evidence type="ECO:0000313" key="14">
    <source>
        <dbReference type="EMBL" id="PIK62426.1"/>
    </source>
</evidence>
<sequence length="539" mass="60932">MIIRRIIEEGTSDRYRDGEFSKDYEVLNELGRGRFAVVRRCEHRTTKQDFAAKFIRKRKMGKDCKEDILKEIRILEMSTDQPRLIGLHEIYETNTEVILVLEFAIGGELHPYCVAERDGPIKEGDAVRLLFQILQGVKYLHDQNIVHLDLKPQNILLTNEEIRQGDIKLIDFGIAKWLEKDLEVREIVGTVDYVAPEVLNFEPISFATDMWSVGVVAYVMLTGVSPFTGDTKQETYLNISQGNLDFPEEYFKDVSLEAQDFIKALCVIEPENRLTAADCINHPIFRSKHLSDGCSSTSIESDSHQEEAATTSENKPDMQILELNNSLNNGFRRLMGLAEECSGNREMILSDDNSNKLIVSSQCKPGEEESRTAQESSDTTSSQREQIPDENHVMRTETSPPPPAKEQRTITPSSSIQMSSTSETIETEVVNVEPPPHKNLSSDYVNQSNSDQDKEQQRGEFFTFNNVSPNKVIGSMAEKLHGYHKGDSPFSPSSTPYSPTSSPYSPSSSPYSQRRILHHGKENIINDSTPEPKRCKMEV</sequence>
<evidence type="ECO:0000256" key="11">
    <source>
        <dbReference type="PROSITE-ProRule" id="PRU10141"/>
    </source>
</evidence>